<dbReference type="InterPro" id="IPR003428">
    <property type="entry name" value="MAM33"/>
</dbReference>
<dbReference type="GO" id="GO:0005759">
    <property type="term" value="C:mitochondrial matrix"/>
    <property type="evidence" value="ECO:0007669"/>
    <property type="project" value="InterPro"/>
</dbReference>
<protein>
    <recommendedName>
        <fullName evidence="3">Mitochondrial glycoprotein</fullName>
    </recommendedName>
</protein>
<evidence type="ECO:0000313" key="2">
    <source>
        <dbReference type="Proteomes" id="UP000829196"/>
    </source>
</evidence>
<evidence type="ECO:0000313" key="1">
    <source>
        <dbReference type="EMBL" id="KAI0511865.1"/>
    </source>
</evidence>
<dbReference type="SMR" id="A0A8T3BJ63"/>
<sequence>MASSVACSILRKTLRFQFCSTLNSSRRVAICSSSLAYSFQSASLVRRLQTQSMSYPPFSMYPRFASFKVGDDENLMNVLQSEIECVKEPKDPREIIVPKEFPFEIIDSHGDQTITLKREYNNESIQVTIYMNLDIERDDRQDENVDHQEGSEVQPNISLHITVDKGQGFILEFGCKLNSDELEIESMASRSDHFDTQGAYQGPVFSDLDENLQKALHKYLEVRGIKSSSLHSFLYEYMINKDEGEYPKMVKEPEGISSEIIICVEY</sequence>
<dbReference type="SUPFAM" id="SSF54529">
    <property type="entry name" value="Mitochondrial glycoprotein MAM33-like"/>
    <property type="match status" value="1"/>
</dbReference>
<dbReference type="OrthoDB" id="278212at2759"/>
<dbReference type="Pfam" id="PF02330">
    <property type="entry name" value="MAM33"/>
    <property type="match status" value="1"/>
</dbReference>
<reference evidence="1" key="1">
    <citation type="journal article" date="2022" name="Front. Genet.">
        <title>Chromosome-Scale Assembly of the Dendrobium nobile Genome Provides Insights Into the Molecular Mechanism of the Biosynthesis of the Medicinal Active Ingredient of Dendrobium.</title>
        <authorList>
            <person name="Xu Q."/>
            <person name="Niu S.-C."/>
            <person name="Li K.-L."/>
            <person name="Zheng P.-J."/>
            <person name="Zhang X.-J."/>
            <person name="Jia Y."/>
            <person name="Liu Y."/>
            <person name="Niu Y.-X."/>
            <person name="Yu L.-H."/>
            <person name="Chen D.-F."/>
            <person name="Zhang G.-Q."/>
        </authorList>
    </citation>
    <scope>NUCLEOTIDE SEQUENCE</scope>
    <source>
        <tissue evidence="1">Leaf</tissue>
    </source>
</reference>
<dbReference type="Proteomes" id="UP000829196">
    <property type="component" value="Unassembled WGS sequence"/>
</dbReference>
<dbReference type="AlphaFoldDB" id="A0A8T3BJ63"/>
<accession>A0A8T3BJ63</accession>
<dbReference type="EMBL" id="JAGYWB010000009">
    <property type="protein sequence ID" value="KAI0511865.1"/>
    <property type="molecule type" value="Genomic_DNA"/>
</dbReference>
<organism evidence="1 2">
    <name type="scientific">Dendrobium nobile</name>
    <name type="common">Orchid</name>
    <dbReference type="NCBI Taxonomy" id="94219"/>
    <lineage>
        <taxon>Eukaryota</taxon>
        <taxon>Viridiplantae</taxon>
        <taxon>Streptophyta</taxon>
        <taxon>Embryophyta</taxon>
        <taxon>Tracheophyta</taxon>
        <taxon>Spermatophyta</taxon>
        <taxon>Magnoliopsida</taxon>
        <taxon>Liliopsida</taxon>
        <taxon>Asparagales</taxon>
        <taxon>Orchidaceae</taxon>
        <taxon>Epidendroideae</taxon>
        <taxon>Malaxideae</taxon>
        <taxon>Dendrobiinae</taxon>
        <taxon>Dendrobium</taxon>
    </lineage>
</organism>
<dbReference type="Gene3D" id="3.10.280.10">
    <property type="entry name" value="Mitochondrial glycoprotein"/>
    <property type="match status" value="1"/>
</dbReference>
<name>A0A8T3BJ63_DENNO</name>
<gene>
    <name evidence="1" type="ORF">KFK09_012499</name>
</gene>
<dbReference type="InterPro" id="IPR036561">
    <property type="entry name" value="MAM33_sf"/>
</dbReference>
<comment type="caution">
    <text evidence="1">The sequence shown here is derived from an EMBL/GenBank/DDBJ whole genome shotgun (WGS) entry which is preliminary data.</text>
</comment>
<dbReference type="PANTHER" id="PTHR10826">
    <property type="entry name" value="COMPLEMENT COMPONENT 1"/>
    <property type="match status" value="1"/>
</dbReference>
<dbReference type="PANTHER" id="PTHR10826:SF27">
    <property type="entry name" value="OS06G0326500 PROTEIN"/>
    <property type="match status" value="1"/>
</dbReference>
<keyword evidence="2" id="KW-1185">Reference proteome</keyword>
<evidence type="ECO:0008006" key="3">
    <source>
        <dbReference type="Google" id="ProtNLM"/>
    </source>
</evidence>
<proteinExistence type="predicted"/>